<dbReference type="Gene3D" id="1.10.287.130">
    <property type="match status" value="1"/>
</dbReference>
<evidence type="ECO:0000313" key="14">
    <source>
        <dbReference type="Proteomes" id="UP000192761"/>
    </source>
</evidence>
<dbReference type="AlphaFoldDB" id="A0A1W1XZ54"/>
<dbReference type="SMART" id="SM00388">
    <property type="entry name" value="HisKA"/>
    <property type="match status" value="1"/>
</dbReference>
<keyword evidence="10" id="KW-0812">Transmembrane</keyword>
<dbReference type="SMART" id="SM00387">
    <property type="entry name" value="HATPase_c"/>
    <property type="match status" value="1"/>
</dbReference>
<keyword evidence="9" id="KW-0067">ATP-binding</keyword>
<dbReference type="CDD" id="cd06225">
    <property type="entry name" value="HAMP"/>
    <property type="match status" value="1"/>
</dbReference>
<evidence type="ECO:0000256" key="1">
    <source>
        <dbReference type="ARBA" id="ARBA00000085"/>
    </source>
</evidence>
<dbReference type="Pfam" id="PF02518">
    <property type="entry name" value="HATPase_c"/>
    <property type="match status" value="1"/>
</dbReference>
<dbReference type="PANTHER" id="PTHR44936">
    <property type="entry name" value="SENSOR PROTEIN CREC"/>
    <property type="match status" value="1"/>
</dbReference>
<feature type="domain" description="Histidine kinase" evidence="11">
    <location>
        <begin position="218"/>
        <end position="427"/>
    </location>
</feature>
<proteinExistence type="predicted"/>
<keyword evidence="4" id="KW-1003">Cell membrane</keyword>
<dbReference type="CDD" id="cd00082">
    <property type="entry name" value="HisKA"/>
    <property type="match status" value="1"/>
</dbReference>
<feature type="domain" description="HAMP" evidence="12">
    <location>
        <begin position="158"/>
        <end position="210"/>
    </location>
</feature>
<evidence type="ECO:0000256" key="5">
    <source>
        <dbReference type="ARBA" id="ARBA00022553"/>
    </source>
</evidence>
<dbReference type="RefSeq" id="WP_084092577.1">
    <property type="nucleotide sequence ID" value="NZ_FWXD01000030.1"/>
</dbReference>
<dbReference type="Proteomes" id="UP000192761">
    <property type="component" value="Unassembled WGS sequence"/>
</dbReference>
<comment type="subcellular location">
    <subcellularLocation>
        <location evidence="2">Cell membrane</location>
        <topology evidence="2">Multi-pass membrane protein</topology>
    </subcellularLocation>
</comment>
<dbReference type="InterPro" id="IPR036097">
    <property type="entry name" value="HisK_dim/P_sf"/>
</dbReference>
<evidence type="ECO:0000256" key="2">
    <source>
        <dbReference type="ARBA" id="ARBA00004651"/>
    </source>
</evidence>
<dbReference type="InterPro" id="IPR003661">
    <property type="entry name" value="HisK_dim/P_dom"/>
</dbReference>
<dbReference type="SUPFAM" id="SSF55874">
    <property type="entry name" value="ATPase domain of HSP90 chaperone/DNA topoisomerase II/histidine kinase"/>
    <property type="match status" value="1"/>
</dbReference>
<dbReference type="PROSITE" id="PS50109">
    <property type="entry name" value="HIS_KIN"/>
    <property type="match status" value="1"/>
</dbReference>
<feature type="transmembrane region" description="Helical" evidence="10">
    <location>
        <begin position="6"/>
        <end position="27"/>
    </location>
</feature>
<sequence>MRRIFLRFYLTVVICFLVSSLLIGALYKHMIERTNEHYLSDIFQTTISIVESELGDLPQSLWHDEISRLRSKLPVPVQIEAIDAYTLTPANKQALADGDIILLEDQGIYLHRIPDAELMVALGPVPYLERIDNFSWPDWIALGLMCAALGLPTWLWLRPFWRDLLALIRQSRRFGAGEFGTRVALDDDSPLGPLGATFNRMAHDVEQLSSSRQAMIDAISHDVRTPLARLRYRLEAIKAGAPTPPQVEGIERDLNVIDQLIEEWLTLRRLEHQRFEMEMQPLEIVPWLERQLGELATGGDPVALRNLIPVKAPWLEADSYYLSRALGNLVSNARRYGKGHVSVTLDWRDGRILLMVDDDGPGIPVTARERLLQPFERLEGSRNVATGGYGLGLTIAGMVMHGHGGELRIDDAPGGGARVILTWPSPLKDASKLV</sequence>
<dbReference type="InterPro" id="IPR005467">
    <property type="entry name" value="His_kinase_dom"/>
</dbReference>
<evidence type="ECO:0000256" key="9">
    <source>
        <dbReference type="ARBA" id="ARBA00022840"/>
    </source>
</evidence>
<keyword evidence="8 13" id="KW-0418">Kinase</keyword>
<organism evidence="13 14">
    <name type="scientific">Andreprevotia lacus DSM 23236</name>
    <dbReference type="NCBI Taxonomy" id="1121001"/>
    <lineage>
        <taxon>Bacteria</taxon>
        <taxon>Pseudomonadati</taxon>
        <taxon>Pseudomonadota</taxon>
        <taxon>Betaproteobacteria</taxon>
        <taxon>Neisseriales</taxon>
        <taxon>Chitinibacteraceae</taxon>
        <taxon>Andreprevotia</taxon>
    </lineage>
</organism>
<dbReference type="OrthoDB" id="9804645at2"/>
<name>A0A1W1XZ54_9NEIS</name>
<evidence type="ECO:0000313" key="13">
    <source>
        <dbReference type="EMBL" id="SMC29155.1"/>
    </source>
</evidence>
<dbReference type="GO" id="GO:0005524">
    <property type="term" value="F:ATP binding"/>
    <property type="evidence" value="ECO:0007669"/>
    <property type="project" value="UniProtKB-KW"/>
</dbReference>
<dbReference type="InterPro" id="IPR050980">
    <property type="entry name" value="2C_sensor_his_kinase"/>
</dbReference>
<keyword evidence="7" id="KW-0547">Nucleotide-binding</keyword>
<dbReference type="InterPro" id="IPR003594">
    <property type="entry name" value="HATPase_dom"/>
</dbReference>
<dbReference type="EC" id="2.7.13.3" evidence="3"/>
<dbReference type="EMBL" id="FWXD01000030">
    <property type="protein sequence ID" value="SMC29155.1"/>
    <property type="molecule type" value="Genomic_DNA"/>
</dbReference>
<evidence type="ECO:0000259" key="11">
    <source>
        <dbReference type="PROSITE" id="PS50109"/>
    </source>
</evidence>
<evidence type="ECO:0000256" key="3">
    <source>
        <dbReference type="ARBA" id="ARBA00012438"/>
    </source>
</evidence>
<evidence type="ECO:0000256" key="6">
    <source>
        <dbReference type="ARBA" id="ARBA00022679"/>
    </source>
</evidence>
<evidence type="ECO:0000256" key="10">
    <source>
        <dbReference type="SAM" id="Phobius"/>
    </source>
</evidence>
<keyword evidence="6" id="KW-0808">Transferase</keyword>
<dbReference type="Pfam" id="PF00512">
    <property type="entry name" value="HisKA"/>
    <property type="match status" value="1"/>
</dbReference>
<dbReference type="GO" id="GO:0000155">
    <property type="term" value="F:phosphorelay sensor kinase activity"/>
    <property type="evidence" value="ECO:0007669"/>
    <property type="project" value="InterPro"/>
</dbReference>
<evidence type="ECO:0000259" key="12">
    <source>
        <dbReference type="PROSITE" id="PS50885"/>
    </source>
</evidence>
<dbReference type="PRINTS" id="PR00344">
    <property type="entry name" value="BCTRLSENSOR"/>
</dbReference>
<evidence type="ECO:0000256" key="8">
    <source>
        <dbReference type="ARBA" id="ARBA00022777"/>
    </source>
</evidence>
<evidence type="ECO:0000256" key="4">
    <source>
        <dbReference type="ARBA" id="ARBA00022475"/>
    </source>
</evidence>
<evidence type="ECO:0000256" key="7">
    <source>
        <dbReference type="ARBA" id="ARBA00022741"/>
    </source>
</evidence>
<accession>A0A1W1XZ54</accession>
<keyword evidence="14" id="KW-1185">Reference proteome</keyword>
<dbReference type="Pfam" id="PF00672">
    <property type="entry name" value="HAMP"/>
    <property type="match status" value="1"/>
</dbReference>
<dbReference type="PANTHER" id="PTHR44936:SF10">
    <property type="entry name" value="SENSOR PROTEIN RSTB"/>
    <property type="match status" value="1"/>
</dbReference>
<dbReference type="PROSITE" id="PS50885">
    <property type="entry name" value="HAMP"/>
    <property type="match status" value="1"/>
</dbReference>
<protein>
    <recommendedName>
        <fullName evidence="3">histidine kinase</fullName>
        <ecNumber evidence="3">2.7.13.3</ecNumber>
    </recommendedName>
</protein>
<keyword evidence="10" id="KW-0472">Membrane</keyword>
<comment type="catalytic activity">
    <reaction evidence="1">
        <text>ATP + protein L-histidine = ADP + protein N-phospho-L-histidine.</text>
        <dbReference type="EC" id="2.7.13.3"/>
    </reaction>
</comment>
<gene>
    <name evidence="13" type="ORF">SAMN02745857_03633</name>
</gene>
<dbReference type="SUPFAM" id="SSF47384">
    <property type="entry name" value="Homodimeric domain of signal transducing histidine kinase"/>
    <property type="match status" value="1"/>
</dbReference>
<dbReference type="InterPro" id="IPR036890">
    <property type="entry name" value="HATPase_C_sf"/>
</dbReference>
<dbReference type="Gene3D" id="3.30.565.10">
    <property type="entry name" value="Histidine kinase-like ATPase, C-terminal domain"/>
    <property type="match status" value="1"/>
</dbReference>
<dbReference type="STRING" id="1121001.SAMN02745857_03633"/>
<dbReference type="InterPro" id="IPR004358">
    <property type="entry name" value="Sig_transdc_His_kin-like_C"/>
</dbReference>
<dbReference type="InterPro" id="IPR003660">
    <property type="entry name" value="HAMP_dom"/>
</dbReference>
<dbReference type="GO" id="GO:0005886">
    <property type="term" value="C:plasma membrane"/>
    <property type="evidence" value="ECO:0007669"/>
    <property type="project" value="UniProtKB-SubCell"/>
</dbReference>
<keyword evidence="10" id="KW-1133">Transmembrane helix</keyword>
<dbReference type="SMART" id="SM00304">
    <property type="entry name" value="HAMP"/>
    <property type="match status" value="1"/>
</dbReference>
<reference evidence="13 14" key="1">
    <citation type="submission" date="2017-04" db="EMBL/GenBank/DDBJ databases">
        <authorList>
            <person name="Afonso C.L."/>
            <person name="Miller P.J."/>
            <person name="Scott M.A."/>
            <person name="Spackman E."/>
            <person name="Goraichik I."/>
            <person name="Dimitrov K.M."/>
            <person name="Suarez D.L."/>
            <person name="Swayne D.E."/>
        </authorList>
    </citation>
    <scope>NUCLEOTIDE SEQUENCE [LARGE SCALE GENOMIC DNA]</scope>
    <source>
        <strain evidence="13 14">DSM 23236</strain>
    </source>
</reference>
<keyword evidence="5" id="KW-0597">Phosphoprotein</keyword>